<dbReference type="Proteomes" id="UP000015102">
    <property type="component" value="Unassembled WGS sequence"/>
</dbReference>
<keyword evidence="4" id="KW-1185">Reference proteome</keyword>
<dbReference type="OMA" id="NSHECPS"/>
<dbReference type="HOGENOM" id="CLU_047975_0_0_1"/>
<dbReference type="Gene3D" id="1.20.1270.60">
    <property type="entry name" value="Arfaptin homology (AH) domain/BAR domain"/>
    <property type="match status" value="2"/>
</dbReference>
<dbReference type="AlphaFoldDB" id="T1GSX5"/>
<reference evidence="3" key="2">
    <citation type="submission" date="2015-06" db="UniProtKB">
        <authorList>
            <consortium name="EnsemblMetazoa"/>
        </authorList>
    </citation>
    <scope>IDENTIFICATION</scope>
</reference>
<dbReference type="GO" id="GO:0032588">
    <property type="term" value="C:trans-Golgi network membrane"/>
    <property type="evidence" value="ECO:0007669"/>
    <property type="project" value="TreeGrafter"/>
</dbReference>
<evidence type="ECO:0000313" key="3">
    <source>
        <dbReference type="EnsemblMetazoa" id="MESCA006789-PA"/>
    </source>
</evidence>
<evidence type="ECO:0000313" key="4">
    <source>
        <dbReference type="Proteomes" id="UP000015102"/>
    </source>
</evidence>
<dbReference type="EMBL" id="CAQQ02170627">
    <property type="status" value="NOT_ANNOTATED_CDS"/>
    <property type="molecule type" value="Genomic_DNA"/>
</dbReference>
<evidence type="ECO:0000259" key="2">
    <source>
        <dbReference type="PROSITE" id="PS50870"/>
    </source>
</evidence>
<dbReference type="InterPro" id="IPR027267">
    <property type="entry name" value="AH/BAR_dom_sf"/>
</dbReference>
<feature type="domain" description="AH" evidence="2">
    <location>
        <begin position="112"/>
        <end position="251"/>
    </location>
</feature>
<organism evidence="3 4">
    <name type="scientific">Megaselia scalaris</name>
    <name type="common">Humpbacked fly</name>
    <name type="synonym">Phora scalaris</name>
    <dbReference type="NCBI Taxonomy" id="36166"/>
    <lineage>
        <taxon>Eukaryota</taxon>
        <taxon>Metazoa</taxon>
        <taxon>Ecdysozoa</taxon>
        <taxon>Arthropoda</taxon>
        <taxon>Hexapoda</taxon>
        <taxon>Insecta</taxon>
        <taxon>Pterygota</taxon>
        <taxon>Neoptera</taxon>
        <taxon>Endopterygota</taxon>
        <taxon>Diptera</taxon>
        <taxon>Brachycera</taxon>
        <taxon>Muscomorpha</taxon>
        <taxon>Platypezoidea</taxon>
        <taxon>Phoridae</taxon>
        <taxon>Megaseliini</taxon>
        <taxon>Megaselia</taxon>
    </lineage>
</organism>
<dbReference type="SUPFAM" id="SSF103657">
    <property type="entry name" value="BAR/IMD domain-like"/>
    <property type="match status" value="1"/>
</dbReference>
<dbReference type="InterPro" id="IPR010504">
    <property type="entry name" value="AH_dom"/>
</dbReference>
<proteinExistence type="predicted"/>
<dbReference type="PROSITE" id="PS50870">
    <property type="entry name" value="AH"/>
    <property type="match status" value="1"/>
</dbReference>
<dbReference type="STRING" id="36166.T1GSX5"/>
<dbReference type="PANTHER" id="PTHR12141">
    <property type="entry name" value="ARFAPTIN-RELATED"/>
    <property type="match status" value="1"/>
</dbReference>
<dbReference type="PANTHER" id="PTHR12141:SF5">
    <property type="entry name" value="ARFAPTIN"/>
    <property type="match status" value="1"/>
</dbReference>
<dbReference type="GO" id="GO:0006886">
    <property type="term" value="P:intracellular protein transport"/>
    <property type="evidence" value="ECO:0007669"/>
    <property type="project" value="TreeGrafter"/>
</dbReference>
<dbReference type="EnsemblMetazoa" id="MESCA006789-RA">
    <property type="protein sequence ID" value="MESCA006789-PA"/>
    <property type="gene ID" value="MESCA006789"/>
</dbReference>
<name>T1GSX5_MEGSC</name>
<dbReference type="EMBL" id="CAQQ02170626">
    <property type="status" value="NOT_ANNOTATED_CDS"/>
    <property type="molecule type" value="Genomic_DNA"/>
</dbReference>
<keyword evidence="1" id="KW-0175">Coiled coil</keyword>
<dbReference type="EMBL" id="CAQQ02170625">
    <property type="status" value="NOT_ANNOTATED_CDS"/>
    <property type="molecule type" value="Genomic_DNA"/>
</dbReference>
<reference evidence="4" key="1">
    <citation type="submission" date="2013-02" db="EMBL/GenBank/DDBJ databases">
        <authorList>
            <person name="Hughes D."/>
        </authorList>
    </citation>
    <scope>NUCLEOTIDE SEQUENCE</scope>
    <source>
        <strain>Durham</strain>
        <strain evidence="4">NC isolate 2 -- Noor lab</strain>
    </source>
</reference>
<dbReference type="Pfam" id="PF06456">
    <property type="entry name" value="Arfaptin"/>
    <property type="match status" value="1"/>
</dbReference>
<dbReference type="InterPro" id="IPR030798">
    <property type="entry name" value="Arfaptin_fam"/>
</dbReference>
<dbReference type="SMART" id="SM01015">
    <property type="entry name" value="Arfaptin"/>
    <property type="match status" value="1"/>
</dbReference>
<feature type="coiled-coil region" evidence="1">
    <location>
        <begin position="188"/>
        <end position="219"/>
    </location>
</feature>
<dbReference type="GO" id="GO:0034315">
    <property type="term" value="P:regulation of Arp2/3 complex-mediated actin nucleation"/>
    <property type="evidence" value="ECO:0007669"/>
    <property type="project" value="TreeGrafter"/>
</dbReference>
<dbReference type="GO" id="GO:0005543">
    <property type="term" value="F:phospholipid binding"/>
    <property type="evidence" value="ECO:0007669"/>
    <property type="project" value="TreeGrafter"/>
</dbReference>
<sequence>MTSIKGERSIHEMLNSHECPSMNESQSSILQETDLSGKQVRSQAVRTNLSLSAPCTPISAASPSIPQNGNNDFLRVGALKIDSLKNWSISTYKCTKQSILEKLGKSQRTVDSDLEAQIEQLRETQRKYLSILRLIRAFNSHFHHAVVTQHALAEAFSELAQKSPELQEEIEFDAYRMDLETMSPSQNLDETQQNFTRYKENYEKLRDDVTVKMQFLDENRIKVMHKQLILLHNAIAAYFSGNATALDNTLKQFNIKV</sequence>
<protein>
    <recommendedName>
        <fullName evidence="2">AH domain-containing protein</fullName>
    </recommendedName>
</protein>
<dbReference type="GO" id="GO:0019904">
    <property type="term" value="F:protein domain specific binding"/>
    <property type="evidence" value="ECO:0007669"/>
    <property type="project" value="InterPro"/>
</dbReference>
<evidence type="ECO:0000256" key="1">
    <source>
        <dbReference type="SAM" id="Coils"/>
    </source>
</evidence>
<accession>T1GSX5</accession>